<dbReference type="EMBL" id="JARXRO010000020">
    <property type="protein sequence ID" value="MDH5834981.1"/>
    <property type="molecule type" value="Genomic_DNA"/>
</dbReference>
<organism evidence="1 2">
    <name type="scientific">Luteimonas kalidii</name>
    <dbReference type="NCBI Taxonomy" id="3042025"/>
    <lineage>
        <taxon>Bacteria</taxon>
        <taxon>Pseudomonadati</taxon>
        <taxon>Pseudomonadota</taxon>
        <taxon>Gammaproteobacteria</taxon>
        <taxon>Lysobacterales</taxon>
        <taxon>Lysobacteraceae</taxon>
        <taxon>Luteimonas</taxon>
    </lineage>
</organism>
<evidence type="ECO:0000313" key="2">
    <source>
        <dbReference type="Proteomes" id="UP001156873"/>
    </source>
</evidence>
<accession>A0ABT6JYI1</accession>
<reference evidence="1 2" key="1">
    <citation type="submission" date="2023-04" db="EMBL/GenBank/DDBJ databases">
        <title>Luteimonas sp. M1R5S59.</title>
        <authorList>
            <person name="Sun J.-Q."/>
        </authorList>
    </citation>
    <scope>NUCLEOTIDE SEQUENCE [LARGE SCALE GENOMIC DNA]</scope>
    <source>
        <strain evidence="1 2">M1R5S59</strain>
    </source>
</reference>
<comment type="caution">
    <text evidence="1">The sequence shown here is derived from an EMBL/GenBank/DDBJ whole genome shotgun (WGS) entry which is preliminary data.</text>
</comment>
<gene>
    <name evidence="1" type="ORF">QFW81_13780</name>
</gene>
<dbReference type="Proteomes" id="UP001156873">
    <property type="component" value="Unassembled WGS sequence"/>
</dbReference>
<dbReference type="RefSeq" id="WP_280579573.1">
    <property type="nucleotide sequence ID" value="NZ_JARXRO010000020.1"/>
</dbReference>
<sequence>MNASHSAATRESGLPDGTVAGVLAIELAHGSVPARDALPQAEAARVAACVGRDLAALVPAVRRLDLCLAAAHFDPAEVLRPGWPLHRRLADLLARAPGGDGTPRLVALGADAAGHVPQPLMADPALRGGSLRLLPFLLQGDPAIAAGVDEAFEAQLLDAGMAAADTALLLRDAFGAPIEHARCMTLHDLAAMVALQYEHLGLEPLWPLIETALLAPRREAVLDAGAEPAARYVDGGVRMALYSPAAWKVRYRPDTNDDARLRQLFTRFEMRQRQLAAVLSAHGLDVTWVDAAPDLEAGAL</sequence>
<protein>
    <submittedName>
        <fullName evidence="1">Uncharacterized protein</fullName>
    </submittedName>
</protein>
<name>A0ABT6JYI1_9GAMM</name>
<proteinExistence type="predicted"/>
<keyword evidence="2" id="KW-1185">Reference proteome</keyword>
<evidence type="ECO:0000313" key="1">
    <source>
        <dbReference type="EMBL" id="MDH5834981.1"/>
    </source>
</evidence>